<dbReference type="STRING" id="246199.CUS_6905"/>
<organism evidence="1 2">
    <name type="scientific">Ruminococcus albus 8</name>
    <dbReference type="NCBI Taxonomy" id="246199"/>
    <lineage>
        <taxon>Bacteria</taxon>
        <taxon>Bacillati</taxon>
        <taxon>Bacillota</taxon>
        <taxon>Clostridia</taxon>
        <taxon>Eubacteriales</taxon>
        <taxon>Oscillospiraceae</taxon>
        <taxon>Ruminococcus</taxon>
    </lineage>
</organism>
<dbReference type="Proteomes" id="UP000004259">
    <property type="component" value="Unassembled WGS sequence"/>
</dbReference>
<proteinExistence type="predicted"/>
<keyword evidence="2" id="KW-1185">Reference proteome</keyword>
<sequence>MCKYDYFDDTPVNIVQRRQKTISEFKIITSAVKCIARSDKLRYNVYKIPVFRKITMKGGIFKWR</sequence>
<dbReference type="AlphaFoldDB" id="E9SC88"/>
<name>E9SC88_RUMAL</name>
<evidence type="ECO:0000313" key="1">
    <source>
        <dbReference type="EMBL" id="EGC03210.1"/>
    </source>
</evidence>
<protein>
    <submittedName>
        <fullName evidence="1">Uncharacterized protein</fullName>
    </submittedName>
</protein>
<evidence type="ECO:0000313" key="2">
    <source>
        <dbReference type="Proteomes" id="UP000004259"/>
    </source>
</evidence>
<accession>E9SC88</accession>
<dbReference type="EMBL" id="ADKM02000075">
    <property type="protein sequence ID" value="EGC03210.1"/>
    <property type="molecule type" value="Genomic_DNA"/>
</dbReference>
<comment type="caution">
    <text evidence="1">The sequence shown here is derived from an EMBL/GenBank/DDBJ whole genome shotgun (WGS) entry which is preliminary data.</text>
</comment>
<gene>
    <name evidence="1" type="ORF">CUS_6905</name>
</gene>
<reference evidence="1 2" key="1">
    <citation type="submission" date="2011-02" db="EMBL/GenBank/DDBJ databases">
        <authorList>
            <person name="Nelson K.E."/>
            <person name="Sutton G."/>
            <person name="Torralba M."/>
            <person name="Durkin S."/>
            <person name="Harkins D."/>
            <person name="Montgomery R."/>
            <person name="Ziemer C."/>
            <person name="Klaassens E."/>
            <person name="Ocuiv P."/>
            <person name="Morrison M."/>
        </authorList>
    </citation>
    <scope>NUCLEOTIDE SEQUENCE [LARGE SCALE GENOMIC DNA]</scope>
    <source>
        <strain evidence="1 2">8</strain>
    </source>
</reference>